<reference evidence="1 2" key="1">
    <citation type="submission" date="2019-04" db="EMBL/GenBank/DDBJ databases">
        <title>Trinickia sp. 7GSK02, isolated from subtropical forest soil.</title>
        <authorList>
            <person name="Gao Z.-H."/>
            <person name="Qiu L.-H."/>
        </authorList>
    </citation>
    <scope>NUCLEOTIDE SEQUENCE [LARGE SCALE GENOMIC DNA]</scope>
    <source>
        <strain evidence="1 2">7GSK02</strain>
    </source>
</reference>
<evidence type="ECO:0000313" key="1">
    <source>
        <dbReference type="EMBL" id="TKC83846.1"/>
    </source>
</evidence>
<dbReference type="OrthoDB" id="279280at2"/>
<keyword evidence="2" id="KW-1185">Reference proteome</keyword>
<evidence type="ECO:0008006" key="3">
    <source>
        <dbReference type="Google" id="ProtNLM"/>
    </source>
</evidence>
<dbReference type="EMBL" id="SWJE01000013">
    <property type="protein sequence ID" value="TKC83846.1"/>
    <property type="molecule type" value="Genomic_DNA"/>
</dbReference>
<comment type="caution">
    <text evidence="1">The sequence shown here is derived from an EMBL/GenBank/DDBJ whole genome shotgun (WGS) entry which is preliminary data.</text>
</comment>
<dbReference type="Proteomes" id="UP000305539">
    <property type="component" value="Unassembled WGS sequence"/>
</dbReference>
<evidence type="ECO:0000313" key="2">
    <source>
        <dbReference type="Proteomes" id="UP000305539"/>
    </source>
</evidence>
<protein>
    <recommendedName>
        <fullName evidence="3">Protein L</fullName>
    </recommendedName>
</protein>
<gene>
    <name evidence="1" type="ORF">FAZ69_22700</name>
</gene>
<sequence length="77" mass="8603">MAYYKYGNFLTQEQGQEFDTIHHPGAQTPHSGIYRCEVCGGSVVSTLGNPLPPQGHHPHNPGLGPIQWRLVTKAHWR</sequence>
<dbReference type="AlphaFoldDB" id="A0A4U1HXQ3"/>
<organism evidence="1 2">
    <name type="scientific">Trinickia terrae</name>
    <dbReference type="NCBI Taxonomy" id="2571161"/>
    <lineage>
        <taxon>Bacteria</taxon>
        <taxon>Pseudomonadati</taxon>
        <taxon>Pseudomonadota</taxon>
        <taxon>Betaproteobacteria</taxon>
        <taxon>Burkholderiales</taxon>
        <taxon>Burkholderiaceae</taxon>
        <taxon>Trinickia</taxon>
    </lineage>
</organism>
<proteinExistence type="predicted"/>
<accession>A0A4U1HXQ3</accession>
<name>A0A4U1HXQ3_9BURK</name>